<protein>
    <submittedName>
        <fullName evidence="1">Uncharacterized protein</fullName>
    </submittedName>
</protein>
<dbReference type="STRING" id="199890.A0A182PLC6"/>
<dbReference type="VEuPathDB" id="VectorBase:AEPI007744"/>
<dbReference type="PANTHER" id="PTHR21112">
    <property type="entry name" value="CHEMOSENSORY PROTEIN A 29A-RELATED"/>
    <property type="match status" value="1"/>
</dbReference>
<accession>A0A182PLC6</accession>
<organism evidence="1 2">
    <name type="scientific">Anopheles epiroticus</name>
    <dbReference type="NCBI Taxonomy" id="199890"/>
    <lineage>
        <taxon>Eukaryota</taxon>
        <taxon>Metazoa</taxon>
        <taxon>Ecdysozoa</taxon>
        <taxon>Arthropoda</taxon>
        <taxon>Hexapoda</taxon>
        <taxon>Insecta</taxon>
        <taxon>Pterygota</taxon>
        <taxon>Neoptera</taxon>
        <taxon>Endopterygota</taxon>
        <taxon>Diptera</taxon>
        <taxon>Nematocera</taxon>
        <taxon>Culicoidea</taxon>
        <taxon>Culicidae</taxon>
        <taxon>Anophelinae</taxon>
        <taxon>Anopheles</taxon>
    </lineage>
</organism>
<keyword evidence="2" id="KW-1185">Reference proteome</keyword>
<dbReference type="PANTHER" id="PTHR21112:SF0">
    <property type="entry name" value="CHEMOSENSORY PROTEIN A 29A-RELATED"/>
    <property type="match status" value="1"/>
</dbReference>
<sequence length="127" mass="14841">MVTLNGSISLLVTLNKSHEISTDFFHSNLGNQQFNHYPVKLQTRDVCDFVDNFHDDYSQFVNDIINFPKKGKCPIEPRTVYVIDKPFPNKAIPTFFPSGLWKVYVMQKMDDVEVARFEIITKFKNNY</sequence>
<name>A0A182PLC6_9DIPT</name>
<reference evidence="1" key="2">
    <citation type="submission" date="2020-05" db="UniProtKB">
        <authorList>
            <consortium name="EnsemblMetazoa"/>
        </authorList>
    </citation>
    <scope>IDENTIFICATION</scope>
    <source>
        <strain evidence="1">Epiroticus2</strain>
    </source>
</reference>
<dbReference type="EnsemblMetazoa" id="AEPI007744-RA">
    <property type="protein sequence ID" value="AEPI007744-PA"/>
    <property type="gene ID" value="AEPI007744"/>
</dbReference>
<proteinExistence type="predicted"/>
<dbReference type="Proteomes" id="UP000075885">
    <property type="component" value="Unassembled WGS sequence"/>
</dbReference>
<evidence type="ECO:0000313" key="2">
    <source>
        <dbReference type="Proteomes" id="UP000075885"/>
    </source>
</evidence>
<dbReference type="Pfam" id="PF06477">
    <property type="entry name" value="DUF1091"/>
    <property type="match status" value="1"/>
</dbReference>
<dbReference type="InterPro" id="IPR010512">
    <property type="entry name" value="DUF1091"/>
</dbReference>
<reference evidence="2" key="1">
    <citation type="submission" date="2013-03" db="EMBL/GenBank/DDBJ databases">
        <title>The Genome Sequence of Anopheles epiroticus epiroticus2.</title>
        <authorList>
            <consortium name="The Broad Institute Genomics Platform"/>
            <person name="Neafsey D.E."/>
            <person name="Howell P."/>
            <person name="Walker B."/>
            <person name="Young S.K."/>
            <person name="Zeng Q."/>
            <person name="Gargeya S."/>
            <person name="Fitzgerald M."/>
            <person name="Haas B."/>
            <person name="Abouelleil A."/>
            <person name="Allen A.W."/>
            <person name="Alvarado L."/>
            <person name="Arachchi H.M."/>
            <person name="Berlin A.M."/>
            <person name="Chapman S.B."/>
            <person name="Gainer-Dewar J."/>
            <person name="Goldberg J."/>
            <person name="Griggs A."/>
            <person name="Gujja S."/>
            <person name="Hansen M."/>
            <person name="Howarth C."/>
            <person name="Imamovic A."/>
            <person name="Ireland A."/>
            <person name="Larimer J."/>
            <person name="McCowan C."/>
            <person name="Murphy C."/>
            <person name="Pearson M."/>
            <person name="Poon T.W."/>
            <person name="Priest M."/>
            <person name="Roberts A."/>
            <person name="Saif S."/>
            <person name="Shea T."/>
            <person name="Sisk P."/>
            <person name="Sykes S."/>
            <person name="Wortman J."/>
            <person name="Nusbaum C."/>
            <person name="Birren B."/>
        </authorList>
    </citation>
    <scope>NUCLEOTIDE SEQUENCE [LARGE SCALE GENOMIC DNA]</scope>
    <source>
        <strain evidence="2">Epiroticus2</strain>
    </source>
</reference>
<dbReference type="AlphaFoldDB" id="A0A182PLC6"/>
<evidence type="ECO:0000313" key="1">
    <source>
        <dbReference type="EnsemblMetazoa" id="AEPI007744-PA"/>
    </source>
</evidence>